<protein>
    <recommendedName>
        <fullName evidence="3">NAD(P)-binding domain-containing protein</fullName>
    </recommendedName>
</protein>
<evidence type="ECO:0000313" key="1">
    <source>
        <dbReference type="EMBL" id="CAF9913794.1"/>
    </source>
</evidence>
<dbReference type="OrthoDB" id="3535423at2759"/>
<evidence type="ECO:0000313" key="2">
    <source>
        <dbReference type="Proteomes" id="UP000664521"/>
    </source>
</evidence>
<sequence>MKIILTGTTGFVGTEVLTQCLSQPAIKSIVVLSRRPIDSVIHSKLKVVILEDFAVYGEEVLKDLEGAEACIWNIGITPRKNDPSNPEHLRRVSVDYTLAAARAFTSSSAPSVPGNQKFRFIYTSGYLTERNQDQSLWFAGDFRKLRGDVENKLIDFEEKHPDAFEAVILKPGRVLGKNNLIPQALLGFTKSLRVNTLAAAMVDLALNGRRGKQTLEVADIEERSRAARE</sequence>
<gene>
    <name evidence="1" type="ORF">HETSPECPRED_001662</name>
</gene>
<proteinExistence type="predicted"/>
<comment type="caution">
    <text evidence="1">The sequence shown here is derived from an EMBL/GenBank/DDBJ whole genome shotgun (WGS) entry which is preliminary data.</text>
</comment>
<name>A0A8H3IHG0_9LECA</name>
<organism evidence="1 2">
    <name type="scientific">Heterodermia speciosa</name>
    <dbReference type="NCBI Taxonomy" id="116794"/>
    <lineage>
        <taxon>Eukaryota</taxon>
        <taxon>Fungi</taxon>
        <taxon>Dikarya</taxon>
        <taxon>Ascomycota</taxon>
        <taxon>Pezizomycotina</taxon>
        <taxon>Lecanoromycetes</taxon>
        <taxon>OSLEUM clade</taxon>
        <taxon>Lecanoromycetidae</taxon>
        <taxon>Caliciales</taxon>
        <taxon>Physciaceae</taxon>
        <taxon>Heterodermia</taxon>
    </lineage>
</organism>
<dbReference type="SUPFAM" id="SSF51735">
    <property type="entry name" value="NAD(P)-binding Rossmann-fold domains"/>
    <property type="match status" value="1"/>
</dbReference>
<dbReference type="EMBL" id="CAJPDS010000013">
    <property type="protein sequence ID" value="CAF9913794.1"/>
    <property type="molecule type" value="Genomic_DNA"/>
</dbReference>
<evidence type="ECO:0008006" key="3">
    <source>
        <dbReference type="Google" id="ProtNLM"/>
    </source>
</evidence>
<dbReference type="PANTHER" id="PTHR14097:SF9">
    <property type="entry name" value="EPIMERASE, PUTATIVE (AFU_ORTHOLOGUE AFUA_8G07320)-RELATED"/>
    <property type="match status" value="1"/>
</dbReference>
<reference evidence="1" key="1">
    <citation type="submission" date="2021-03" db="EMBL/GenBank/DDBJ databases">
        <authorList>
            <person name="Tagirdzhanova G."/>
        </authorList>
    </citation>
    <scope>NUCLEOTIDE SEQUENCE</scope>
</reference>
<dbReference type="AlphaFoldDB" id="A0A8H3IHG0"/>
<dbReference type="Gene3D" id="3.40.50.720">
    <property type="entry name" value="NAD(P)-binding Rossmann-like Domain"/>
    <property type="match status" value="1"/>
</dbReference>
<dbReference type="InterPro" id="IPR036291">
    <property type="entry name" value="NAD(P)-bd_dom_sf"/>
</dbReference>
<keyword evidence="2" id="KW-1185">Reference proteome</keyword>
<accession>A0A8H3IHG0</accession>
<dbReference type="Proteomes" id="UP000664521">
    <property type="component" value="Unassembled WGS sequence"/>
</dbReference>
<dbReference type="PANTHER" id="PTHR14097">
    <property type="entry name" value="OXIDOREDUCTASE HTATIP2"/>
    <property type="match status" value="1"/>
</dbReference>